<name>A0A450WTM4_9GAMM</name>
<proteinExistence type="predicted"/>
<evidence type="ECO:0000256" key="1">
    <source>
        <dbReference type="SAM" id="MobiDB-lite"/>
    </source>
</evidence>
<feature type="region of interest" description="Disordered" evidence="1">
    <location>
        <begin position="1"/>
        <end position="42"/>
    </location>
</feature>
<accession>A0A450WTM4</accession>
<sequence length="163" mass="17595">MPAGKPRLGGGSTETRRIRGDPGSMSFPPPPTQARGKEKTKPCDYPSTCIAARLRADAFGAANLEPLGIAHTAGGLHWASSTSTARMIFRSRSSWPITGFPLTKIPGVLFSDPIQVSASSLAVRTLVFGNTPRWSLRHRDCPLPGPPWCRWRRRGEPVVAIAP</sequence>
<organism evidence="2">
    <name type="scientific">Candidatus Kentrum sp. LFY</name>
    <dbReference type="NCBI Taxonomy" id="2126342"/>
    <lineage>
        <taxon>Bacteria</taxon>
        <taxon>Pseudomonadati</taxon>
        <taxon>Pseudomonadota</taxon>
        <taxon>Gammaproteobacteria</taxon>
        <taxon>Candidatus Kentrum</taxon>
    </lineage>
</organism>
<dbReference type="EMBL" id="CAADFN010000071">
    <property type="protein sequence ID" value="VFK20359.1"/>
    <property type="molecule type" value="Genomic_DNA"/>
</dbReference>
<evidence type="ECO:0000313" key="2">
    <source>
        <dbReference type="EMBL" id="VFK20359.1"/>
    </source>
</evidence>
<reference evidence="2" key="1">
    <citation type="submission" date="2019-02" db="EMBL/GenBank/DDBJ databases">
        <authorList>
            <person name="Gruber-Vodicka R. H."/>
            <person name="Seah K. B. B."/>
        </authorList>
    </citation>
    <scope>NUCLEOTIDE SEQUENCE</scope>
    <source>
        <strain evidence="2">BECK_BY7</strain>
    </source>
</reference>
<protein>
    <submittedName>
        <fullName evidence="2">Uncharacterized protein</fullName>
    </submittedName>
</protein>
<dbReference type="AlphaFoldDB" id="A0A450WTM4"/>
<gene>
    <name evidence="2" type="ORF">BECKLFY1418C_GA0070996_107112</name>
</gene>